<dbReference type="EC" id="2.1.1.56" evidence="2"/>
<feature type="transmembrane region" description="Helical" evidence="23">
    <location>
        <begin position="401"/>
        <end position="421"/>
    </location>
</feature>
<evidence type="ECO:0000256" key="6">
    <source>
        <dbReference type="ARBA" id="ARBA00022691"/>
    </source>
</evidence>
<dbReference type="InterPro" id="IPR001168">
    <property type="entry name" value="ACTH_rcpt"/>
</dbReference>
<dbReference type="InterPro" id="IPR001671">
    <property type="entry name" value="Melcrt_ACTH_rcpt"/>
</dbReference>
<evidence type="ECO:0000256" key="3">
    <source>
        <dbReference type="ARBA" id="ARBA00017113"/>
    </source>
</evidence>
<dbReference type="SUPFAM" id="SSF53335">
    <property type="entry name" value="S-adenosyl-L-methionine-dependent methyltransferases"/>
    <property type="match status" value="1"/>
</dbReference>
<keyword evidence="11 23" id="KW-0472">Membrane</keyword>
<comment type="similarity">
    <text evidence="21">Belongs to the G-protein coupled receptor 1 family.</text>
</comment>
<keyword evidence="8" id="KW-0694">RNA-binding</keyword>
<dbReference type="EMBL" id="JAATIS010000859">
    <property type="protein sequence ID" value="KAG2467094.1"/>
    <property type="molecule type" value="Genomic_DNA"/>
</dbReference>
<accession>A0A8X7XGU3</accession>
<reference evidence="26 27" key="1">
    <citation type="journal article" date="2021" name="Cell">
        <title>Tracing the genetic footprints of vertebrate landing in non-teleost ray-finned fishes.</title>
        <authorList>
            <person name="Bi X."/>
            <person name="Wang K."/>
            <person name="Yang L."/>
            <person name="Pan H."/>
            <person name="Jiang H."/>
            <person name="Wei Q."/>
            <person name="Fang M."/>
            <person name="Yu H."/>
            <person name="Zhu C."/>
            <person name="Cai Y."/>
            <person name="He Y."/>
            <person name="Gan X."/>
            <person name="Zeng H."/>
            <person name="Yu D."/>
            <person name="Zhu Y."/>
            <person name="Jiang H."/>
            <person name="Qiu Q."/>
            <person name="Yang H."/>
            <person name="Zhang Y.E."/>
            <person name="Wang W."/>
            <person name="Zhu M."/>
            <person name="He S."/>
            <person name="Zhang G."/>
        </authorList>
    </citation>
    <scope>NUCLEOTIDE SEQUENCE [LARGE SCALE GENOMIC DNA]</scope>
    <source>
        <strain evidence="26">Bchr_013</strain>
    </source>
</reference>
<keyword evidence="9 23" id="KW-1133">Transmembrane helix</keyword>
<feature type="transmembrane region" description="Helical" evidence="23">
    <location>
        <begin position="590"/>
        <end position="616"/>
    </location>
</feature>
<keyword evidence="12" id="KW-0564">Palmitate</keyword>
<organism evidence="26 27">
    <name type="scientific">Polypterus senegalus</name>
    <name type="common">Senegal bichir</name>
    <dbReference type="NCBI Taxonomy" id="55291"/>
    <lineage>
        <taxon>Eukaryota</taxon>
        <taxon>Metazoa</taxon>
        <taxon>Chordata</taxon>
        <taxon>Craniata</taxon>
        <taxon>Vertebrata</taxon>
        <taxon>Euteleostomi</taxon>
        <taxon>Actinopterygii</taxon>
        <taxon>Polypteriformes</taxon>
        <taxon>Polypteridae</taxon>
        <taxon>Polypterus</taxon>
    </lineage>
</organism>
<feature type="transmembrane region" description="Helical" evidence="23">
    <location>
        <begin position="513"/>
        <end position="534"/>
    </location>
</feature>
<dbReference type="PANTHER" id="PTHR12189">
    <property type="entry name" value="MRNA GUANINE-7- METHYLTRANSFERASE"/>
    <property type="match status" value="1"/>
</dbReference>
<dbReference type="Pfam" id="PF00001">
    <property type="entry name" value="7tm_1"/>
    <property type="match status" value="2"/>
</dbReference>
<evidence type="ECO:0000256" key="12">
    <source>
        <dbReference type="ARBA" id="ARBA00023139"/>
    </source>
</evidence>
<dbReference type="PRINTS" id="PR00237">
    <property type="entry name" value="GPCRRHODOPSN"/>
</dbReference>
<feature type="domain" description="MRNA cap 0 methyltransferase" evidence="25">
    <location>
        <begin position="115"/>
        <end position="378"/>
    </location>
</feature>
<dbReference type="InterPro" id="IPR004971">
    <property type="entry name" value="mRNA_G-N7_MeTrfase_dom"/>
</dbReference>
<dbReference type="FunFam" id="3.40.50.150:FF:000093">
    <property type="entry name" value="mRNA cap guanine-N7 methyltransferase"/>
    <property type="match status" value="1"/>
</dbReference>
<comment type="caution">
    <text evidence="26">The sequence shown here is derived from an EMBL/GenBank/DDBJ whole genome shotgun (WGS) entry which is preliminary data.</text>
</comment>
<dbReference type="PROSITE" id="PS00237">
    <property type="entry name" value="G_PROTEIN_RECEP_F1_1"/>
    <property type="match status" value="1"/>
</dbReference>
<evidence type="ECO:0000256" key="10">
    <source>
        <dbReference type="ARBA" id="ARBA00023042"/>
    </source>
</evidence>
<keyword evidence="6" id="KW-0949">S-adenosyl-L-methionine</keyword>
<comment type="subunit">
    <text evidence="20">Homodimer. Interacts with corticotropin (ACTH). Interacts with MRAP; this interaction targets MC2R to the plasma membrane. Interacts with MRAP2; competing with MRAP for binding to MC2R and impairing the binding of corticotropin (ACTH).</text>
</comment>
<dbReference type="CDD" id="cd02440">
    <property type="entry name" value="AdoMet_MTases"/>
    <property type="match status" value="1"/>
</dbReference>
<feature type="transmembrane region" description="Helical" evidence="23">
    <location>
        <begin position="628"/>
        <end position="650"/>
    </location>
</feature>
<keyword evidence="4 26" id="KW-0489">Methyltransferase</keyword>
<dbReference type="GO" id="GO:0005634">
    <property type="term" value="C:nucleus"/>
    <property type="evidence" value="ECO:0007669"/>
    <property type="project" value="TreeGrafter"/>
</dbReference>
<evidence type="ECO:0000256" key="20">
    <source>
        <dbReference type="ARBA" id="ARBA00065360"/>
    </source>
</evidence>
<evidence type="ECO:0000256" key="4">
    <source>
        <dbReference type="ARBA" id="ARBA00022603"/>
    </source>
</evidence>
<feature type="transmembrane region" description="Helical" evidence="23">
    <location>
        <begin position="433"/>
        <end position="455"/>
    </location>
</feature>
<keyword evidence="27" id="KW-1185">Reference proteome</keyword>
<evidence type="ECO:0000256" key="9">
    <source>
        <dbReference type="ARBA" id="ARBA00022989"/>
    </source>
</evidence>
<evidence type="ECO:0000256" key="14">
    <source>
        <dbReference type="ARBA" id="ARBA00023180"/>
    </source>
</evidence>
<dbReference type="Gene3D" id="1.20.1070.10">
    <property type="entry name" value="Rhodopsin 7-helix transmembrane proteins"/>
    <property type="match status" value="1"/>
</dbReference>
<evidence type="ECO:0000256" key="13">
    <source>
        <dbReference type="ARBA" id="ARBA00023157"/>
    </source>
</evidence>
<evidence type="ECO:0000256" key="11">
    <source>
        <dbReference type="ARBA" id="ARBA00023136"/>
    </source>
</evidence>
<keyword evidence="21" id="KW-0297">G-protein coupled receptor</keyword>
<dbReference type="PANTHER" id="PTHR12189:SF2">
    <property type="entry name" value="MRNA CAP GUANINE-N7 METHYLTRANSFERASE"/>
    <property type="match status" value="1"/>
</dbReference>
<evidence type="ECO:0000256" key="17">
    <source>
        <dbReference type="ARBA" id="ARBA00031897"/>
    </source>
</evidence>
<comment type="function">
    <text evidence="19">Hormone receptor primarily expressed in adrenal cortex that plays a key role in regulating adrenocortical function. Upon corticotropin (ACTH) binding, facilitates the release of adrenal glucocorticoids, including cortisol and corticosterone. In addition, MC2R is required for fetal and neonatal adrenal gland development. Mechanistically, activates adenylate cyclase (cAMP), the MAPK cascade as well as the cAMP-dependent protein kinase A pathway leading to steroidogenic factor 1/NR5A1-mediated transcriptional activation.</text>
</comment>
<evidence type="ECO:0000256" key="8">
    <source>
        <dbReference type="ARBA" id="ARBA00022884"/>
    </source>
</evidence>
<keyword evidence="21" id="KW-0807">Transducer</keyword>
<dbReference type="SMART" id="SM01381">
    <property type="entry name" value="7TM_GPCR_Srsx"/>
    <property type="match status" value="1"/>
</dbReference>
<evidence type="ECO:0000256" key="19">
    <source>
        <dbReference type="ARBA" id="ARBA00058340"/>
    </source>
</evidence>
<evidence type="ECO:0000256" key="21">
    <source>
        <dbReference type="RuleBase" id="RU000688"/>
    </source>
</evidence>
<feature type="non-terminal residue" evidence="26">
    <location>
        <position position="672"/>
    </location>
</feature>
<evidence type="ECO:0000259" key="25">
    <source>
        <dbReference type="PROSITE" id="PS51562"/>
    </source>
</evidence>
<feature type="non-terminal residue" evidence="26">
    <location>
        <position position="1"/>
    </location>
</feature>
<dbReference type="AlphaFoldDB" id="A0A8X7XGU3"/>
<keyword evidence="5" id="KW-0808">Transferase</keyword>
<dbReference type="InterPro" id="IPR000276">
    <property type="entry name" value="GPCR_Rhodpsn"/>
</dbReference>
<proteinExistence type="inferred from homology"/>
<evidence type="ECO:0000259" key="24">
    <source>
        <dbReference type="PROSITE" id="PS50262"/>
    </source>
</evidence>
<keyword evidence="10" id="KW-0506">mRNA capping</keyword>
<dbReference type="PRINTS" id="PR00520">
    <property type="entry name" value="ACTROPHINR"/>
</dbReference>
<name>A0A8X7XGU3_POLSE</name>
<dbReference type="PRINTS" id="PR00534">
    <property type="entry name" value="MCRFAMILY"/>
</dbReference>
<keyword evidence="14" id="KW-0325">Glycoprotein</keyword>
<gene>
    <name evidence="26" type="primary">Rnmt</name>
    <name evidence="26" type="ORF">GTO96_0009958</name>
</gene>
<keyword evidence="15" id="KW-0449">Lipoprotein</keyword>
<evidence type="ECO:0000256" key="1">
    <source>
        <dbReference type="ARBA" id="ARBA00004370"/>
    </source>
</evidence>
<comment type="catalytic activity">
    <reaction evidence="18">
        <text>a 5'-end (5'-triphosphoguanosine)-ribonucleoside in mRNA + S-adenosyl-L-methionine = a 5'-end (N(7)-methyl 5'-triphosphoguanosine)-ribonucleoside in mRNA + S-adenosyl-L-homocysteine</text>
        <dbReference type="Rhea" id="RHEA:67008"/>
        <dbReference type="Rhea" id="RHEA-COMP:17166"/>
        <dbReference type="Rhea" id="RHEA-COMP:17167"/>
        <dbReference type="ChEBI" id="CHEBI:57856"/>
        <dbReference type="ChEBI" id="CHEBI:59789"/>
        <dbReference type="ChEBI" id="CHEBI:156461"/>
        <dbReference type="ChEBI" id="CHEBI:167617"/>
        <dbReference type="EC" id="2.1.1.56"/>
    </reaction>
</comment>
<keyword evidence="10" id="KW-0507">mRNA processing</keyword>
<dbReference type="GO" id="GO:0004482">
    <property type="term" value="F:mRNA 5'-cap (guanine-N7-)-methyltransferase activity"/>
    <property type="evidence" value="ECO:0007669"/>
    <property type="project" value="UniProtKB-EC"/>
</dbReference>
<evidence type="ECO:0000256" key="5">
    <source>
        <dbReference type="ARBA" id="ARBA00022679"/>
    </source>
</evidence>
<keyword evidence="7 21" id="KW-0812">Transmembrane</keyword>
<dbReference type="GO" id="GO:0003723">
    <property type="term" value="F:RNA binding"/>
    <property type="evidence" value="ECO:0007669"/>
    <property type="project" value="UniProtKB-KW"/>
</dbReference>
<sequence length="672" mass="76259">MASEQASVDDHGEATLLDPSAGSPVGDKSPCVSEKEALKVTCEGNDNDLAVCGQARTSDGNGDYCLAQRTSTKRKLDSEDEHAGSKVHLLENHGEKVATHYNALKECGLEERNQSRILYLRNFNNWLKSVVIGEILEKVKQKINNICVLDLGCGKGGDLLKWRKGRISKIVCADIAEVSIEQCKQRYSDMKNRGRGNDHIFEAEFIAADCTKELLADKFKDPETYFDICSCQFVLHYSFETQEQAEQMLRNACERLRPGGYFIGTTPNAFELVKRLENSDGNSFGNKVYSVTFQKKGDFPLFGCQYDFNLEGVVNVPEFLVYFPLLEMMAKKYKMKLLFKKTFREFFEEKIKNEEHKILLKRMQALEFLQSDFLLMASNRNSSIGGATTSDCEEVKIPEEIFFTITVISLSENLLIVLAVIKNKNLHSPMNCFICSLAFSNLLSTLAKTCENIMISHLDPKGETEKKVDDIIDALLCMSFLGSISNLLAIAVDRYITIFHALRYHHLMTMKRASVILAGIWLFCAVNGMVLVFFSYVTFILIFFILLYVVSLLLILVLYVRMFLLAQAHARTIASLPGQRVYQTTNAKGTITLTILLGVFIVCWSPFFFHLIIMLVCPFNPYCECYRSLFQVNLLFMMLNAVIDPLIYAFRSAELRNTFRNMFCLSRTRLCS</sequence>
<evidence type="ECO:0000313" key="27">
    <source>
        <dbReference type="Proteomes" id="UP000886611"/>
    </source>
</evidence>
<dbReference type="PROSITE" id="PS50262">
    <property type="entry name" value="G_PROTEIN_RECEP_F1_2"/>
    <property type="match status" value="1"/>
</dbReference>
<protein>
    <recommendedName>
        <fullName evidence="3">Adrenocorticotropic hormone receptor</fullName>
        <ecNumber evidence="2">2.1.1.56</ecNumber>
    </recommendedName>
    <alternativeName>
        <fullName evidence="17">Adrenocorticotropin receptor</fullName>
    </alternativeName>
    <alternativeName>
        <fullName evidence="16">Melanocortin receptor 2</fullName>
    </alternativeName>
</protein>
<feature type="domain" description="G-protein coupled receptors family 1 profile" evidence="24">
    <location>
        <begin position="412"/>
        <end position="648"/>
    </location>
</feature>
<feature type="region of interest" description="Disordered" evidence="22">
    <location>
        <begin position="1"/>
        <end position="30"/>
    </location>
</feature>
<evidence type="ECO:0000256" key="23">
    <source>
        <dbReference type="SAM" id="Phobius"/>
    </source>
</evidence>
<evidence type="ECO:0000256" key="22">
    <source>
        <dbReference type="SAM" id="MobiDB-lite"/>
    </source>
</evidence>
<evidence type="ECO:0000256" key="2">
    <source>
        <dbReference type="ARBA" id="ARBA00011926"/>
    </source>
</evidence>
<evidence type="ECO:0000313" key="26">
    <source>
        <dbReference type="EMBL" id="KAG2467094.1"/>
    </source>
</evidence>
<keyword evidence="21" id="KW-0675">Receptor</keyword>
<dbReference type="InterPro" id="IPR029063">
    <property type="entry name" value="SAM-dependent_MTases_sf"/>
</dbReference>
<dbReference type="InterPro" id="IPR039753">
    <property type="entry name" value="RG7MT1"/>
</dbReference>
<dbReference type="GO" id="GO:0004978">
    <property type="term" value="F:corticotropin receptor activity"/>
    <property type="evidence" value="ECO:0007669"/>
    <property type="project" value="InterPro"/>
</dbReference>
<evidence type="ECO:0000256" key="7">
    <source>
        <dbReference type="ARBA" id="ARBA00022692"/>
    </source>
</evidence>
<keyword evidence="13" id="KW-1015">Disulfide bond</keyword>
<dbReference type="InterPro" id="IPR017452">
    <property type="entry name" value="GPCR_Rhodpsn_7TM"/>
</dbReference>
<dbReference type="GO" id="GO:0016020">
    <property type="term" value="C:membrane"/>
    <property type="evidence" value="ECO:0007669"/>
    <property type="project" value="UniProtKB-SubCell"/>
</dbReference>
<evidence type="ECO:0000256" key="15">
    <source>
        <dbReference type="ARBA" id="ARBA00023288"/>
    </source>
</evidence>
<comment type="subcellular location">
    <subcellularLocation>
        <location evidence="1">Membrane</location>
    </subcellularLocation>
</comment>
<dbReference type="Pfam" id="PF03291">
    <property type="entry name" value="mRNA_G-N7_MeTrfase"/>
    <property type="match status" value="1"/>
</dbReference>
<feature type="transmembrane region" description="Helical" evidence="23">
    <location>
        <begin position="540"/>
        <end position="560"/>
    </location>
</feature>
<evidence type="ECO:0000256" key="18">
    <source>
        <dbReference type="ARBA" id="ARBA00044712"/>
    </source>
</evidence>
<dbReference type="PROSITE" id="PS51562">
    <property type="entry name" value="RNA_CAP0_MT"/>
    <property type="match status" value="1"/>
</dbReference>
<evidence type="ECO:0000256" key="16">
    <source>
        <dbReference type="ARBA" id="ARBA00031493"/>
    </source>
</evidence>
<dbReference type="Proteomes" id="UP000886611">
    <property type="component" value="Unassembled WGS sequence"/>
</dbReference>
<feature type="transmembrane region" description="Helical" evidence="23">
    <location>
        <begin position="471"/>
        <end position="492"/>
    </location>
</feature>
<dbReference type="SUPFAM" id="SSF81321">
    <property type="entry name" value="Family A G protein-coupled receptor-like"/>
    <property type="match status" value="1"/>
</dbReference>
<dbReference type="Gene3D" id="3.40.50.150">
    <property type="entry name" value="Vaccinia Virus protein VP39"/>
    <property type="match status" value="1"/>
</dbReference>